<dbReference type="CTD" id="84461"/>
<dbReference type="Gene3D" id="2.60.120.920">
    <property type="match status" value="6"/>
</dbReference>
<dbReference type="PANTHER" id="PTHR12429:SF14">
    <property type="entry name" value="NEURALIZED-LIKE PROTEIN 4"/>
    <property type="match status" value="1"/>
</dbReference>
<gene>
    <name evidence="4" type="primary">LOC100899120</name>
</gene>
<feature type="domain" description="NHR" evidence="2">
    <location>
        <begin position="3"/>
        <end position="173"/>
    </location>
</feature>
<feature type="region of interest" description="Disordered" evidence="1">
    <location>
        <begin position="1153"/>
        <end position="1177"/>
    </location>
</feature>
<dbReference type="InterPro" id="IPR043136">
    <property type="entry name" value="B30.2/SPRY_sf"/>
</dbReference>
<feature type="domain" description="NHR" evidence="2">
    <location>
        <begin position="249"/>
        <end position="397"/>
    </location>
</feature>
<evidence type="ECO:0000256" key="1">
    <source>
        <dbReference type="SAM" id="MobiDB-lite"/>
    </source>
</evidence>
<protein>
    <submittedName>
        <fullName evidence="4">Neuralized-like protein 4</fullName>
    </submittedName>
</protein>
<dbReference type="PROSITE" id="PS51065">
    <property type="entry name" value="NHR"/>
    <property type="match status" value="5"/>
</dbReference>
<organism evidence="3 4">
    <name type="scientific">Galendromus occidentalis</name>
    <name type="common">western predatory mite</name>
    <dbReference type="NCBI Taxonomy" id="34638"/>
    <lineage>
        <taxon>Eukaryota</taxon>
        <taxon>Metazoa</taxon>
        <taxon>Ecdysozoa</taxon>
        <taxon>Arthropoda</taxon>
        <taxon>Chelicerata</taxon>
        <taxon>Arachnida</taxon>
        <taxon>Acari</taxon>
        <taxon>Parasitiformes</taxon>
        <taxon>Mesostigmata</taxon>
        <taxon>Gamasina</taxon>
        <taxon>Phytoseioidea</taxon>
        <taxon>Phytoseiidae</taxon>
        <taxon>Typhlodrominae</taxon>
        <taxon>Galendromus</taxon>
    </lineage>
</organism>
<evidence type="ECO:0000313" key="3">
    <source>
        <dbReference type="Proteomes" id="UP000694867"/>
    </source>
</evidence>
<evidence type="ECO:0000313" key="4">
    <source>
        <dbReference type="RefSeq" id="XP_028966477.1"/>
    </source>
</evidence>
<dbReference type="CDD" id="cd12887">
    <property type="entry name" value="SPRY_NHR_like"/>
    <property type="match status" value="5"/>
</dbReference>
<keyword evidence="3" id="KW-1185">Reference proteome</keyword>
<feature type="domain" description="NHR" evidence="2">
    <location>
        <begin position="796"/>
        <end position="966"/>
    </location>
</feature>
<dbReference type="PANTHER" id="PTHR12429">
    <property type="entry name" value="NEURALIZED"/>
    <property type="match status" value="1"/>
</dbReference>
<dbReference type="Pfam" id="PF07177">
    <property type="entry name" value="Neuralized"/>
    <property type="match status" value="6"/>
</dbReference>
<feature type="domain" description="NHR" evidence="2">
    <location>
        <begin position="590"/>
        <end position="756"/>
    </location>
</feature>
<dbReference type="GO" id="GO:0061630">
    <property type="term" value="F:ubiquitin protein ligase activity"/>
    <property type="evidence" value="ECO:0007669"/>
    <property type="project" value="TreeGrafter"/>
</dbReference>
<feature type="compositionally biased region" description="Basic and acidic residues" evidence="1">
    <location>
        <begin position="1160"/>
        <end position="1177"/>
    </location>
</feature>
<name>A0AAJ7SEU5_9ACAR</name>
<dbReference type="FunFam" id="2.60.120.920:FF:000001">
    <property type="entry name" value="neuralized-like protein 4 isoform X1"/>
    <property type="match status" value="4"/>
</dbReference>
<dbReference type="InterPro" id="IPR006573">
    <property type="entry name" value="NHR_dom"/>
</dbReference>
<dbReference type="GeneID" id="100899120"/>
<evidence type="ECO:0000259" key="2">
    <source>
        <dbReference type="PROSITE" id="PS51065"/>
    </source>
</evidence>
<dbReference type="KEGG" id="goe:100899120"/>
<feature type="domain" description="NHR" evidence="2">
    <location>
        <begin position="983"/>
        <end position="1147"/>
    </location>
</feature>
<proteinExistence type="predicted"/>
<dbReference type="InterPro" id="IPR037962">
    <property type="entry name" value="Neuralized"/>
</dbReference>
<reference evidence="4" key="1">
    <citation type="submission" date="2025-08" db="UniProtKB">
        <authorList>
            <consortium name="RefSeq"/>
        </authorList>
    </citation>
    <scope>IDENTIFICATION</scope>
</reference>
<dbReference type="Proteomes" id="UP000694867">
    <property type="component" value="Unplaced"/>
</dbReference>
<sequence length="1390" mass="152261">MPQLTLLDEPCGVLVKLSPDRRTATRRKAREKFDNGIVFTAQSLEDNVILCATIDAMVPTWTGCIQIGVTATDPRLFPGVLPTSAAHLKGCTWIYTGSHVFYNGRQIIEKYGREDLDRLGDGDSVGVVRRSDGSLHFVVNGVDQGVAAVNTPSRLFVILDLYGKCAQVTISEPISVDTMNLFSLTSPNTLSLADQIVPGLESIIGGLSPPAAYQNGASPRLRDFQCMRYRFPSGRISSSSGLLDSEDEPLRLHEKCGSSISLTPDKLSAERIHPLEQFNNGIVMSSRALRDNEIFEIRLDMIIQKWSGSLEIGVTTQNPESFEFPETLSRVKTVSSVGDLENLQSGDTIGIIRRPNGYLHLVINGADQGAVATDVPGNVYAVIDLYGRAAKISVVSQDADEEEGLIDWHNLEQECWSERPLCFAATDSVAFSTDLRTATFVSSGSVQSATLLTERPLQIGETFYLKLVALPLGAHISIGVSCSCENISHENGIWFFPSRGLSLDGILVDSNYGRNIVTQVKREDRIGVYISREAGVHFYYNDRDLGVAMKGAPLPLWGVGAVLLGGLAPQTCVVSLVQPEIPIPEDPQLDLRFHTSCHGSKALVINNGLTVVRAETQKDPNLASVSTNRPLKDNELFEVVVEEIEDRWTGSLEIGVTSRPPEQQAESNAGEARREAYLLSGSTITFGGATLNNDYGCDLDSIRVGTKVGVQRRDDSSLHFYLDGKDMGAACSGLPSKVWAVIDMFGQCARLSIVHTPQQIAAELPCILMTCRVARRFQEPRGALNRTTSLPAASTNHQLNKSRGHNVVLRNDARSACRISGYDNGLIFSHGSLDLDELFELQIEPVHSTVLTGSVIIGLTSLDPKLGAARYRSYKKLLEDKSHKTYLVVGRKVYRNEVLVKENYGSTALLRATAGDRIGVEHCADGTMHIYVNGEDQGVAVSNLPRDLFAVFDLFGLVESVLLCSSSSVPSRHTPNCYEVTVIHKFLDTKHGANIQLSNSNQTARRINSFNDGIVLSAQPISAGQTFSIRLSRVLTNKWKSSLSIGILGEVPSCLPSSVLDLLKLCWLVVGKSVYIDGRKVKDNYGPNLDLLNEQSTVGIHFDSSYCMRLIVNGVDQGVACDQVFASKCFVICDLYGQCEKIDVLQEGEEFSPEELSLETPEKAHLDDNQGRKENSQESRCLLSDKLRLTLQPCQHHRIATYIIRNVLCLPWHLFDNQMCSCDACSLLTYSTSKSLKRCSIFSLKCSKNQMSWNTAFGIGIPLGAIRKCIDHGQLLAEQELGLSPVVDGNSKHYDVKSSSPIVKVTPCLRYAFHSAPADHDTADNTSVQAKVVIQALICADSYQKIFRRVDASSLGSPADISEPEVEEWHTKEKSATLVQAVIVRVDNVK</sequence>
<accession>A0AAJ7SEU5</accession>
<dbReference type="SMART" id="SM00588">
    <property type="entry name" value="NEUZ"/>
    <property type="match status" value="4"/>
</dbReference>
<dbReference type="RefSeq" id="XP_028966477.1">
    <property type="nucleotide sequence ID" value="XM_029110644.1"/>
</dbReference>